<dbReference type="GO" id="GO:0005576">
    <property type="term" value="C:extracellular region"/>
    <property type="evidence" value="ECO:0007669"/>
    <property type="project" value="UniProtKB-SubCell"/>
</dbReference>
<dbReference type="Proteomes" id="UP000324632">
    <property type="component" value="Chromosome 17"/>
</dbReference>
<evidence type="ECO:0000313" key="8">
    <source>
        <dbReference type="Proteomes" id="UP000324632"/>
    </source>
</evidence>
<sequence>MATLSFFIFVKETRETQQRNIKHNTYVRTLTQIFEIKSSANRDFLGLRTEITRACLNSLMALLGPEISALAISGAANAPNCSEGSYDVCPMNYIPLCGTDGITYGNECMMCGFIK</sequence>
<dbReference type="InterPro" id="IPR001239">
    <property type="entry name" value="Prot_inh_Kazal-m"/>
</dbReference>
<gene>
    <name evidence="7" type="ORF">E1301_Tti013731</name>
</gene>
<dbReference type="PANTHER" id="PTHR47729">
    <property type="entry name" value="SERINE PEPTIDASE INHIBITOR, KAZAL TYPE 2, TANDEM DUPLICATE 1-RELATED"/>
    <property type="match status" value="1"/>
</dbReference>
<feature type="domain" description="Kazal-like" evidence="6">
    <location>
        <begin position="75"/>
        <end position="115"/>
    </location>
</feature>
<keyword evidence="8" id="KW-1185">Reference proteome</keyword>
<evidence type="ECO:0000256" key="3">
    <source>
        <dbReference type="ARBA" id="ARBA00022690"/>
    </source>
</evidence>
<keyword evidence="2" id="KW-0964">Secreted</keyword>
<dbReference type="PROSITE" id="PS51465">
    <property type="entry name" value="KAZAL_2"/>
    <property type="match status" value="1"/>
</dbReference>
<dbReference type="AlphaFoldDB" id="A0A5A9NLP3"/>
<comment type="subcellular location">
    <subcellularLocation>
        <location evidence="1">Secreted</location>
    </subcellularLocation>
</comment>
<dbReference type="Pfam" id="PF00050">
    <property type="entry name" value="Kazal_1"/>
    <property type="match status" value="1"/>
</dbReference>
<keyword evidence="3" id="KW-0646">Protease inhibitor</keyword>
<dbReference type="SUPFAM" id="SSF100895">
    <property type="entry name" value="Kazal-type serine protease inhibitors"/>
    <property type="match status" value="1"/>
</dbReference>
<dbReference type="InterPro" id="IPR002350">
    <property type="entry name" value="Kazal_dom"/>
</dbReference>
<dbReference type="GO" id="GO:0004867">
    <property type="term" value="F:serine-type endopeptidase inhibitor activity"/>
    <property type="evidence" value="ECO:0007669"/>
    <property type="project" value="UniProtKB-KW"/>
</dbReference>
<evidence type="ECO:0000259" key="6">
    <source>
        <dbReference type="PROSITE" id="PS51465"/>
    </source>
</evidence>
<dbReference type="PRINTS" id="PR00290">
    <property type="entry name" value="KAZALINHBTR"/>
</dbReference>
<proteinExistence type="predicted"/>
<evidence type="ECO:0000313" key="7">
    <source>
        <dbReference type="EMBL" id="KAA0709117.1"/>
    </source>
</evidence>
<keyword evidence="5" id="KW-1015">Disulfide bond</keyword>
<dbReference type="SMART" id="SM00280">
    <property type="entry name" value="KAZAL"/>
    <property type="match status" value="1"/>
</dbReference>
<evidence type="ECO:0000256" key="2">
    <source>
        <dbReference type="ARBA" id="ARBA00022525"/>
    </source>
</evidence>
<accession>A0A5A9NLP3</accession>
<name>A0A5A9NLP3_9TELE</name>
<reference evidence="7 8" key="1">
    <citation type="journal article" date="2019" name="Mol. Ecol. Resour.">
        <title>Chromosome-level genome assembly of Triplophysa tibetana, a fish adapted to the harsh high-altitude environment of the Tibetan Plateau.</title>
        <authorList>
            <person name="Yang X."/>
            <person name="Liu H."/>
            <person name="Ma Z."/>
            <person name="Zou Y."/>
            <person name="Zou M."/>
            <person name="Mao Y."/>
            <person name="Li X."/>
            <person name="Wang H."/>
            <person name="Chen T."/>
            <person name="Wang W."/>
            <person name="Yang R."/>
        </authorList>
    </citation>
    <scope>NUCLEOTIDE SEQUENCE [LARGE SCALE GENOMIC DNA]</scope>
    <source>
        <strain evidence="7">TTIB1903HZAU</strain>
        <tissue evidence="7">Muscle</tissue>
    </source>
</reference>
<dbReference type="PANTHER" id="PTHR47729:SF1">
    <property type="entry name" value="OVOMUCOID-LIKE-RELATED"/>
    <property type="match status" value="1"/>
</dbReference>
<dbReference type="Gene3D" id="3.30.60.30">
    <property type="match status" value="1"/>
</dbReference>
<dbReference type="InterPro" id="IPR051597">
    <property type="entry name" value="Bifunctional_prot_inhibitor"/>
</dbReference>
<keyword evidence="4" id="KW-0722">Serine protease inhibitor</keyword>
<dbReference type="EMBL" id="SOYY01000017">
    <property type="protein sequence ID" value="KAA0709117.1"/>
    <property type="molecule type" value="Genomic_DNA"/>
</dbReference>
<evidence type="ECO:0000256" key="4">
    <source>
        <dbReference type="ARBA" id="ARBA00022900"/>
    </source>
</evidence>
<dbReference type="InterPro" id="IPR036058">
    <property type="entry name" value="Kazal_dom_sf"/>
</dbReference>
<protein>
    <submittedName>
        <fullName evidence="7">Putative pancreatic secretory proteinase inhibitor PSTI type</fullName>
    </submittedName>
</protein>
<evidence type="ECO:0000256" key="5">
    <source>
        <dbReference type="ARBA" id="ARBA00023157"/>
    </source>
</evidence>
<organism evidence="7 8">
    <name type="scientific">Triplophysa tibetana</name>
    <dbReference type="NCBI Taxonomy" id="1572043"/>
    <lineage>
        <taxon>Eukaryota</taxon>
        <taxon>Metazoa</taxon>
        <taxon>Chordata</taxon>
        <taxon>Craniata</taxon>
        <taxon>Vertebrata</taxon>
        <taxon>Euteleostomi</taxon>
        <taxon>Actinopterygii</taxon>
        <taxon>Neopterygii</taxon>
        <taxon>Teleostei</taxon>
        <taxon>Ostariophysi</taxon>
        <taxon>Cypriniformes</taxon>
        <taxon>Nemacheilidae</taxon>
        <taxon>Triplophysa</taxon>
    </lineage>
</organism>
<dbReference type="PROSITE" id="PS00282">
    <property type="entry name" value="KAZAL_1"/>
    <property type="match status" value="1"/>
</dbReference>
<evidence type="ECO:0000256" key="1">
    <source>
        <dbReference type="ARBA" id="ARBA00004613"/>
    </source>
</evidence>
<comment type="caution">
    <text evidence="7">The sequence shown here is derived from an EMBL/GenBank/DDBJ whole genome shotgun (WGS) entry which is preliminary data.</text>
</comment>